<dbReference type="PROSITE" id="PS50042">
    <property type="entry name" value="CNMP_BINDING_3"/>
    <property type="match status" value="1"/>
</dbReference>
<dbReference type="InterPro" id="IPR000595">
    <property type="entry name" value="cNMP-bd_dom"/>
</dbReference>
<dbReference type="GO" id="GO:0071111">
    <property type="term" value="F:cyclic-guanylate-specific phosphodiesterase activity"/>
    <property type="evidence" value="ECO:0007669"/>
    <property type="project" value="InterPro"/>
</dbReference>
<name>A0A7U7J3D7_9GAMM</name>
<comment type="caution">
    <text evidence="3">The sequence shown here is derived from an EMBL/GenBank/DDBJ whole genome shotgun (WGS) entry which is preliminary data.</text>
</comment>
<reference evidence="3 4" key="1">
    <citation type="journal article" date="2014" name="ISME J.">
        <title>Candidatus Competibacter-lineage genomes retrieved from metagenomes reveal functional metabolic diversity.</title>
        <authorList>
            <person name="McIlroy S.J."/>
            <person name="Albertsen M."/>
            <person name="Andresen E.K."/>
            <person name="Saunders A.M."/>
            <person name="Kristiansen R."/>
            <person name="Stokholm-Bjerregaard M."/>
            <person name="Nielsen K.L."/>
            <person name="Nielsen P.H."/>
        </authorList>
    </citation>
    <scope>NUCLEOTIDE SEQUENCE [LARGE SCALE GENOMIC DNA]</scope>
    <source>
        <strain evidence="3 4">Run_B_J11</strain>
    </source>
</reference>
<dbReference type="InterPro" id="IPR018490">
    <property type="entry name" value="cNMP-bd_dom_sf"/>
</dbReference>
<organism evidence="3 4">
    <name type="scientific">Candidatus Contendobacter odensis Run_B_J11</name>
    <dbReference type="NCBI Taxonomy" id="1400861"/>
    <lineage>
        <taxon>Bacteria</taxon>
        <taxon>Pseudomonadati</taxon>
        <taxon>Pseudomonadota</taxon>
        <taxon>Gammaproteobacteria</taxon>
        <taxon>Candidatus Competibacteraceae</taxon>
        <taxon>Candidatus Contendibacter</taxon>
    </lineage>
</organism>
<dbReference type="CDD" id="cd00038">
    <property type="entry name" value="CAP_ED"/>
    <property type="match status" value="1"/>
</dbReference>
<dbReference type="InterPro" id="IPR001633">
    <property type="entry name" value="EAL_dom"/>
</dbReference>
<dbReference type="PANTHER" id="PTHR33121:SF70">
    <property type="entry name" value="SIGNALING PROTEIN YKOW"/>
    <property type="match status" value="1"/>
</dbReference>
<dbReference type="Gene3D" id="2.60.120.10">
    <property type="entry name" value="Jelly Rolls"/>
    <property type="match status" value="1"/>
</dbReference>
<keyword evidence="4" id="KW-1185">Reference proteome</keyword>
<accession>A0A7U7J3D7</accession>
<dbReference type="InterPro" id="IPR014710">
    <property type="entry name" value="RmlC-like_jellyroll"/>
</dbReference>
<dbReference type="SMART" id="SM00100">
    <property type="entry name" value="cNMP"/>
    <property type="match status" value="1"/>
</dbReference>
<dbReference type="CDD" id="cd01948">
    <property type="entry name" value="EAL"/>
    <property type="match status" value="1"/>
</dbReference>
<evidence type="ECO:0000313" key="4">
    <source>
        <dbReference type="Proteomes" id="UP000019184"/>
    </source>
</evidence>
<dbReference type="PROSITE" id="PS00889">
    <property type="entry name" value="CNMP_BINDING_2"/>
    <property type="match status" value="1"/>
</dbReference>
<dbReference type="Gene3D" id="3.20.20.450">
    <property type="entry name" value="EAL domain"/>
    <property type="match status" value="1"/>
</dbReference>
<gene>
    <name evidence="3" type="ORF">BN874_2090009</name>
</gene>
<dbReference type="Proteomes" id="UP000019184">
    <property type="component" value="Unassembled WGS sequence"/>
</dbReference>
<proteinExistence type="predicted"/>
<evidence type="ECO:0000313" key="3">
    <source>
        <dbReference type="EMBL" id="CDH45119.1"/>
    </source>
</evidence>
<dbReference type="InterPro" id="IPR018488">
    <property type="entry name" value="cNMP-bd_CS"/>
</dbReference>
<evidence type="ECO:0000259" key="2">
    <source>
        <dbReference type="PROSITE" id="PS50883"/>
    </source>
</evidence>
<evidence type="ECO:0000259" key="1">
    <source>
        <dbReference type="PROSITE" id="PS50042"/>
    </source>
</evidence>
<dbReference type="EMBL" id="CBTK010000123">
    <property type="protein sequence ID" value="CDH45119.1"/>
    <property type="molecule type" value="Genomic_DNA"/>
</dbReference>
<feature type="domain" description="Cyclic nucleotide-binding" evidence="1">
    <location>
        <begin position="1"/>
        <end position="107"/>
    </location>
</feature>
<protein>
    <submittedName>
        <fullName evidence="3">Diguanylate phosphodiesterase</fullName>
    </submittedName>
</protein>
<dbReference type="OrthoDB" id="9812358at2"/>
<dbReference type="AlphaFoldDB" id="A0A7U7J3D7"/>
<dbReference type="SUPFAM" id="SSF51206">
    <property type="entry name" value="cAMP-binding domain-like"/>
    <property type="match status" value="1"/>
</dbReference>
<dbReference type="Pfam" id="PF00027">
    <property type="entry name" value="cNMP_binding"/>
    <property type="match status" value="1"/>
</dbReference>
<dbReference type="PROSITE" id="PS50883">
    <property type="entry name" value="EAL"/>
    <property type="match status" value="1"/>
</dbReference>
<dbReference type="InterPro" id="IPR050706">
    <property type="entry name" value="Cyclic-di-GMP_PDE-like"/>
</dbReference>
<feature type="domain" description="EAL" evidence="2">
    <location>
        <begin position="132"/>
        <end position="388"/>
    </location>
</feature>
<dbReference type="Pfam" id="PF00563">
    <property type="entry name" value="EAL"/>
    <property type="match status" value="1"/>
</dbReference>
<dbReference type="SUPFAM" id="SSF141868">
    <property type="entry name" value="EAL domain-like"/>
    <property type="match status" value="1"/>
</dbReference>
<dbReference type="InterPro" id="IPR035919">
    <property type="entry name" value="EAL_sf"/>
</dbReference>
<sequence length="388" mass="42071">MAELLTRAVAPGEVIFRAGDPSDCAYVVAAGHVEIHTGHGADARCIAVLGAGQLLGEMGILDNTPRAATAIARGASLLTVIARSQLIARLTSADPIMSLLLTVLLNRLRGQLQVNQDDAVSAAVVPEAVLERIRLENELKSGLGSGEMRLFLQPIADMASRRIIGFESLIRWQHPERGMIRPDLFIRVAEESGIIVPLGRWILREACLAALRLENEANHAEVSGCGAFVSVNVSAGQFHDPDFIPVLAAILRETGVNPSRLKLEITESVFSDAAAAKAWIEACKQLGVRIALDDFGTGYSSLSYLHEFSIDTLKIDQSFVRRMLQDSRSEHIVAAIIQLGKGLGMDIITEGIETEPQFSRLAQMGCDYAQGYLIARPAHIDSYFSELH</sequence>
<dbReference type="PRINTS" id="PR00103">
    <property type="entry name" value="CAMPKINASE"/>
</dbReference>
<dbReference type="SMART" id="SM00052">
    <property type="entry name" value="EAL"/>
    <property type="match status" value="1"/>
</dbReference>
<dbReference type="PANTHER" id="PTHR33121">
    <property type="entry name" value="CYCLIC DI-GMP PHOSPHODIESTERASE PDEF"/>
    <property type="match status" value="1"/>
</dbReference>
<dbReference type="RefSeq" id="WP_051497658.1">
    <property type="nucleotide sequence ID" value="NZ_CBTK010000123.1"/>
</dbReference>